<keyword evidence="1 3" id="KW-0853">WD repeat</keyword>
<dbReference type="Gene3D" id="2.130.10.10">
    <property type="entry name" value="YVTN repeat-like/Quinoprotein amine dehydrogenase"/>
    <property type="match status" value="1"/>
</dbReference>
<evidence type="ECO:0000256" key="3">
    <source>
        <dbReference type="PROSITE-ProRule" id="PRU00221"/>
    </source>
</evidence>
<accession>A0A674JEZ6</accession>
<protein>
    <submittedName>
        <fullName evidence="4">WD repeat domain 31</fullName>
    </submittedName>
</protein>
<proteinExistence type="predicted"/>
<dbReference type="SUPFAM" id="SSF50978">
    <property type="entry name" value="WD40 repeat-like"/>
    <property type="match status" value="1"/>
</dbReference>
<dbReference type="InterPro" id="IPR001680">
    <property type="entry name" value="WD40_rpt"/>
</dbReference>
<sequence>MAYSDFSVTCTEVPAAVCLSLFGRPDDYVEEDSPAQAVQQYSPAHTGAVTSVAALTSDLCVSGGKDKTVVVYNWRSGAVLKRFVGHQREVTKVACVFESNSFFSASRDKTVMMWELHRNSGPSQHFPGHDLVVTGLAVSPDSLQLCTGSRDNTMCKWDIETGECLRRAAISRNLVTHLCWVPAEPYVIQTSEDKTIRIWDSRELQVAHRFPVKQYIQTYCDVSQDGRYCISSSNGFGGEGCEATVSFLAGQRIAACSRSLQKLIPIDGNLSHGSLIKILNKTGPRTD</sequence>
<dbReference type="AlphaFoldDB" id="A0A674JEZ6"/>
<dbReference type="Pfam" id="PF00400">
    <property type="entry name" value="WD40"/>
    <property type="match status" value="4"/>
</dbReference>
<dbReference type="Proteomes" id="UP000472274">
    <property type="component" value="Unplaced"/>
</dbReference>
<feature type="repeat" description="WD" evidence="3">
    <location>
        <begin position="175"/>
        <end position="209"/>
    </location>
</feature>
<keyword evidence="2" id="KW-0677">Repeat</keyword>
<dbReference type="GeneTree" id="ENSGT00910000144273"/>
<dbReference type="InParanoid" id="A0A674JEZ6"/>
<dbReference type="InterPro" id="IPR015943">
    <property type="entry name" value="WD40/YVTN_repeat-like_dom_sf"/>
</dbReference>
<gene>
    <name evidence="4" type="primary">WDR31</name>
</gene>
<keyword evidence="5" id="KW-1185">Reference proteome</keyword>
<dbReference type="InterPro" id="IPR020472">
    <property type="entry name" value="WD40_PAC1"/>
</dbReference>
<dbReference type="PROSITE" id="PS50294">
    <property type="entry name" value="WD_REPEATS_REGION"/>
    <property type="match status" value="2"/>
</dbReference>
<dbReference type="InterPro" id="IPR036322">
    <property type="entry name" value="WD40_repeat_dom_sf"/>
</dbReference>
<evidence type="ECO:0000313" key="5">
    <source>
        <dbReference type="Proteomes" id="UP000472274"/>
    </source>
</evidence>
<dbReference type="InterPro" id="IPR040066">
    <property type="entry name" value="WDR31"/>
</dbReference>
<feature type="repeat" description="WD" evidence="3">
    <location>
        <begin position="83"/>
        <end position="124"/>
    </location>
</feature>
<reference evidence="4" key="1">
    <citation type="submission" date="2025-08" db="UniProtKB">
        <authorList>
            <consortium name="Ensembl"/>
        </authorList>
    </citation>
    <scope>IDENTIFICATION</scope>
</reference>
<evidence type="ECO:0000313" key="4">
    <source>
        <dbReference type="Ensembl" id="ENSTMTP00000019880.1"/>
    </source>
</evidence>
<dbReference type="PRINTS" id="PR00320">
    <property type="entry name" value="GPROTEINBRPT"/>
</dbReference>
<dbReference type="PANTHER" id="PTHR19869">
    <property type="entry name" value="SPERMATID WD-REPEAT PROTEIN"/>
    <property type="match status" value="1"/>
</dbReference>
<dbReference type="PANTHER" id="PTHR19869:SF1">
    <property type="entry name" value="WD REPEAT-CONTAINING PROTEIN 31"/>
    <property type="match status" value="1"/>
</dbReference>
<reference evidence="4" key="2">
    <citation type="submission" date="2025-09" db="UniProtKB">
        <authorList>
            <consortium name="Ensembl"/>
        </authorList>
    </citation>
    <scope>IDENTIFICATION</scope>
</reference>
<dbReference type="SMART" id="SM00320">
    <property type="entry name" value="WD40"/>
    <property type="match status" value="4"/>
</dbReference>
<feature type="repeat" description="WD" evidence="3">
    <location>
        <begin position="126"/>
        <end position="167"/>
    </location>
</feature>
<name>A0A674JEZ6_9SAUR</name>
<evidence type="ECO:0000256" key="1">
    <source>
        <dbReference type="ARBA" id="ARBA00022574"/>
    </source>
</evidence>
<dbReference type="PROSITE" id="PS50082">
    <property type="entry name" value="WD_REPEATS_2"/>
    <property type="match status" value="3"/>
</dbReference>
<evidence type="ECO:0000256" key="2">
    <source>
        <dbReference type="ARBA" id="ARBA00022737"/>
    </source>
</evidence>
<dbReference type="Ensembl" id="ENSTMTT00000020582.1">
    <property type="protein sequence ID" value="ENSTMTP00000019880.1"/>
    <property type="gene ID" value="ENSTMTG00000014590.1"/>
</dbReference>
<organism evidence="4 5">
    <name type="scientific">Terrapene triunguis</name>
    <name type="common">Three-toed box turtle</name>
    <dbReference type="NCBI Taxonomy" id="2587831"/>
    <lineage>
        <taxon>Eukaryota</taxon>
        <taxon>Metazoa</taxon>
        <taxon>Chordata</taxon>
        <taxon>Craniata</taxon>
        <taxon>Vertebrata</taxon>
        <taxon>Euteleostomi</taxon>
        <taxon>Archelosauria</taxon>
        <taxon>Testudinata</taxon>
        <taxon>Testudines</taxon>
        <taxon>Cryptodira</taxon>
        <taxon>Durocryptodira</taxon>
        <taxon>Testudinoidea</taxon>
        <taxon>Emydidae</taxon>
        <taxon>Terrapene</taxon>
    </lineage>
</organism>